<comment type="caution">
    <text evidence="5">The sequence shown here is derived from an EMBL/GenBank/DDBJ whole genome shotgun (WGS) entry which is preliminary data.</text>
</comment>
<organism evidence="5 6">
    <name type="scientific">Paenibacillus solani</name>
    <dbReference type="NCBI Taxonomy" id="1705565"/>
    <lineage>
        <taxon>Bacteria</taxon>
        <taxon>Bacillati</taxon>
        <taxon>Bacillota</taxon>
        <taxon>Bacilli</taxon>
        <taxon>Bacillales</taxon>
        <taxon>Paenibacillaceae</taxon>
        <taxon>Paenibacillus</taxon>
    </lineage>
</organism>
<dbReference type="SUPFAM" id="SSF46689">
    <property type="entry name" value="Homeodomain-like"/>
    <property type="match status" value="2"/>
</dbReference>
<proteinExistence type="predicted"/>
<dbReference type="InterPro" id="IPR037923">
    <property type="entry name" value="HTH-like"/>
</dbReference>
<dbReference type="PANTHER" id="PTHR46796">
    <property type="entry name" value="HTH-TYPE TRANSCRIPTIONAL ACTIVATOR RHAS-RELATED"/>
    <property type="match status" value="1"/>
</dbReference>
<dbReference type="Pfam" id="PF02311">
    <property type="entry name" value="AraC_binding"/>
    <property type="match status" value="1"/>
</dbReference>
<dbReference type="Pfam" id="PF12833">
    <property type="entry name" value="HTH_18"/>
    <property type="match status" value="1"/>
</dbReference>
<dbReference type="AlphaFoldDB" id="A0A0M1NK23"/>
<protein>
    <submittedName>
        <fullName evidence="5">AraC family transcriptional regulator</fullName>
    </submittedName>
</protein>
<keyword evidence="1" id="KW-0805">Transcription regulation</keyword>
<evidence type="ECO:0000313" key="6">
    <source>
        <dbReference type="Proteomes" id="UP000036932"/>
    </source>
</evidence>
<dbReference type="GO" id="GO:0043565">
    <property type="term" value="F:sequence-specific DNA binding"/>
    <property type="evidence" value="ECO:0007669"/>
    <property type="project" value="InterPro"/>
</dbReference>
<feature type="domain" description="HTH araC/xylS-type" evidence="4">
    <location>
        <begin position="159"/>
        <end position="256"/>
    </location>
</feature>
<dbReference type="Proteomes" id="UP000036932">
    <property type="component" value="Unassembled WGS sequence"/>
</dbReference>
<dbReference type="InterPro" id="IPR050204">
    <property type="entry name" value="AraC_XylS_family_regulators"/>
</dbReference>
<dbReference type="InterPro" id="IPR003313">
    <property type="entry name" value="AraC-bd"/>
</dbReference>
<evidence type="ECO:0000256" key="1">
    <source>
        <dbReference type="ARBA" id="ARBA00023015"/>
    </source>
</evidence>
<dbReference type="SUPFAM" id="SSF51215">
    <property type="entry name" value="Regulatory protein AraC"/>
    <property type="match status" value="1"/>
</dbReference>
<dbReference type="InterPro" id="IPR018060">
    <property type="entry name" value="HTH_AraC"/>
</dbReference>
<evidence type="ECO:0000256" key="3">
    <source>
        <dbReference type="ARBA" id="ARBA00023163"/>
    </source>
</evidence>
<keyword evidence="2" id="KW-0238">DNA-binding</keyword>
<accession>A0A0M1NK23</accession>
<dbReference type="PATRIC" id="fig|1705565.3.peg.5914"/>
<sequence>MEQFIYKKAVGITALSASLTDFKYKKHNHEEYALGVTLRGIQKYSLDGSQQASYQSGVMLFHPEQNHDGWSQERTGIDYVMIYIHPELFLELIQKKDIVRFQSPVVYHAGLRQSILNVTKSIFTGQPEARSSELLLGLADHFNHDILNPGGRKDSYFTRKAKDLMQDRLDHVLRLDELSGEFGMSKYQFIRTFKANTGLSPYQYYLNCKLERAKHLIEDSRDVYQAVTQCGFTDLAHLNRHFKNVYGTTAFDYLSHLHK</sequence>
<name>A0A0M1NK23_9BACL</name>
<dbReference type="OrthoDB" id="183331at2"/>
<evidence type="ECO:0000259" key="4">
    <source>
        <dbReference type="PROSITE" id="PS01124"/>
    </source>
</evidence>
<dbReference type="PANTHER" id="PTHR46796:SF2">
    <property type="entry name" value="TRANSCRIPTIONAL REGULATORY PROTEIN"/>
    <property type="match status" value="1"/>
</dbReference>
<dbReference type="GO" id="GO:0003700">
    <property type="term" value="F:DNA-binding transcription factor activity"/>
    <property type="evidence" value="ECO:0007669"/>
    <property type="project" value="InterPro"/>
</dbReference>
<gene>
    <name evidence="5" type="ORF">AM231_19760</name>
</gene>
<reference evidence="6" key="1">
    <citation type="submission" date="2015-08" db="EMBL/GenBank/DDBJ databases">
        <title>Genome sequencing project for genomic taxonomy and phylogenomics of Bacillus-like bacteria.</title>
        <authorList>
            <person name="Liu B."/>
            <person name="Wang J."/>
            <person name="Zhu Y."/>
            <person name="Liu G."/>
            <person name="Chen Q."/>
            <person name="Chen Z."/>
            <person name="Lan J."/>
            <person name="Che J."/>
            <person name="Ge C."/>
            <person name="Shi H."/>
            <person name="Pan Z."/>
            <person name="Liu X."/>
        </authorList>
    </citation>
    <scope>NUCLEOTIDE SEQUENCE [LARGE SCALE GENOMIC DNA]</scope>
    <source>
        <strain evidence="6">FJAT-22460</strain>
    </source>
</reference>
<keyword evidence="3" id="KW-0804">Transcription</keyword>
<dbReference type="RefSeq" id="WP_054404160.1">
    <property type="nucleotide sequence ID" value="NZ_LIUT01000003.1"/>
</dbReference>
<evidence type="ECO:0000256" key="2">
    <source>
        <dbReference type="ARBA" id="ARBA00023125"/>
    </source>
</evidence>
<evidence type="ECO:0000313" key="5">
    <source>
        <dbReference type="EMBL" id="KOR82546.1"/>
    </source>
</evidence>
<dbReference type="PROSITE" id="PS01124">
    <property type="entry name" value="HTH_ARAC_FAMILY_2"/>
    <property type="match status" value="1"/>
</dbReference>
<dbReference type="InterPro" id="IPR009057">
    <property type="entry name" value="Homeodomain-like_sf"/>
</dbReference>
<dbReference type="Gene3D" id="1.10.10.60">
    <property type="entry name" value="Homeodomain-like"/>
    <property type="match status" value="2"/>
</dbReference>
<keyword evidence="6" id="KW-1185">Reference proteome</keyword>
<dbReference type="EMBL" id="LIUT01000003">
    <property type="protein sequence ID" value="KOR82546.1"/>
    <property type="molecule type" value="Genomic_DNA"/>
</dbReference>
<dbReference type="SMART" id="SM00342">
    <property type="entry name" value="HTH_ARAC"/>
    <property type="match status" value="1"/>
</dbReference>